<dbReference type="EMBL" id="KL454057">
    <property type="protein sequence ID" value="KFV07839.1"/>
    <property type="molecule type" value="Genomic_DNA"/>
</dbReference>
<organism evidence="1 2">
    <name type="scientific">Tauraco erythrolophus</name>
    <name type="common">Red-crested turaco</name>
    <dbReference type="NCBI Taxonomy" id="121530"/>
    <lineage>
        <taxon>Eukaryota</taxon>
        <taxon>Metazoa</taxon>
        <taxon>Chordata</taxon>
        <taxon>Craniata</taxon>
        <taxon>Vertebrata</taxon>
        <taxon>Euteleostomi</taxon>
        <taxon>Archelosauria</taxon>
        <taxon>Archosauria</taxon>
        <taxon>Dinosauria</taxon>
        <taxon>Saurischia</taxon>
        <taxon>Theropoda</taxon>
        <taxon>Coelurosauria</taxon>
        <taxon>Aves</taxon>
        <taxon>Neognathae</taxon>
        <taxon>Neoaves</taxon>
        <taxon>Otidimorphae</taxon>
        <taxon>Musophagiformes</taxon>
        <taxon>Musophagidae</taxon>
        <taxon>Tauraco</taxon>
    </lineage>
</organism>
<dbReference type="SUPFAM" id="SSF58069">
    <property type="entry name" value="Virus ectodomain"/>
    <property type="match status" value="1"/>
</dbReference>
<feature type="non-terminal residue" evidence="1">
    <location>
        <position position="1"/>
    </location>
</feature>
<feature type="non-terminal residue" evidence="1">
    <location>
        <position position="38"/>
    </location>
</feature>
<dbReference type="Gene3D" id="1.10.287.210">
    <property type="match status" value="1"/>
</dbReference>
<keyword evidence="2" id="KW-1185">Reference proteome</keyword>
<dbReference type="Proteomes" id="UP000053661">
    <property type="component" value="Unassembled WGS sequence"/>
</dbReference>
<evidence type="ECO:0000313" key="1">
    <source>
        <dbReference type="EMBL" id="KFV07839.1"/>
    </source>
</evidence>
<proteinExistence type="predicted"/>
<evidence type="ECO:0000313" key="2">
    <source>
        <dbReference type="Proteomes" id="UP000053661"/>
    </source>
</evidence>
<sequence length="38" mass="4370">GHGCEEFEGMCCSNLRDHSEFIHKQLQWLGEHSGRIVV</sequence>
<accession>A0A093C444</accession>
<name>A0A093C444_TAUER</name>
<reference evidence="1 2" key="1">
    <citation type="submission" date="2014-04" db="EMBL/GenBank/DDBJ databases">
        <title>Genome evolution of avian class.</title>
        <authorList>
            <person name="Zhang G."/>
            <person name="Li C."/>
        </authorList>
    </citation>
    <scope>NUCLEOTIDE SEQUENCE [LARGE SCALE GENOMIC DNA]</scope>
    <source>
        <strain evidence="1">BGI_N340</strain>
    </source>
</reference>
<dbReference type="AlphaFoldDB" id="A0A093C444"/>
<gene>
    <name evidence="1" type="ORF">N340_09449</name>
</gene>
<protein>
    <submittedName>
        <fullName evidence="1">Uncharacterized protein</fullName>
    </submittedName>
</protein>